<feature type="transmembrane region" description="Helical" evidence="3">
    <location>
        <begin position="489"/>
        <end position="508"/>
    </location>
</feature>
<feature type="transmembrane region" description="Helical" evidence="3">
    <location>
        <begin position="133"/>
        <end position="160"/>
    </location>
</feature>
<dbReference type="InterPro" id="IPR050327">
    <property type="entry name" value="Proton-linked_MCT"/>
</dbReference>
<gene>
    <name evidence="5" type="ORF">g.16637</name>
</gene>
<sequence>MVKSEEITVNRNRGSQLPEESRRFHEEDVPELPPPPDGGYGWVIVVVSFLCNMVVDGITYTFGVFLPEFVQYYGEGKGTVAWVGSILTGMCFVAGPIVGGLSNKYGCRVVSMAGSLIGCAAFVLSTFSPNVLVLMLTYGLMGGIGFGLIYLPAVVCVGYYFETKRSLATGIAVCGSGFGAFAFAPLAQFLLSNFKWQEANLILSGIIFSCIFCGALMRPLTFPSEPKHKPLLQRMAEDKKKQMETGSVQGSYFMVQLADGTLQKMMKVPPINVDPGVHSGLYLDQLTPNVSAQMSLPTIVEGKTPHSSTSLSEDEKPGRSSHANGRNDLPHVSTQPELLKKNKNNMDNGSAPLLNKSGAKESNEEEDAVFTTSRSSIKMGKDRLRPVIKRDIFYSGSIQNLKEYQSQGSLAYRQSNLSLRDRKNKSSDNISCLPDPLVSVLSSMVDLSLVKDPVFVLIALSNLTAFVALYVPFVYLVDHATKVDLKAQEATLLISVIGIVNTLGRIVCGWVADFPSVNSLLLNNSSLVLASLSVLSIPFCHSYTSYLIMAVCFGIAISIFISLTSIILVDLLGLSKLTNAFGLLMLFRGVASLVGSPIAGMVYDATGTYTYPFYMAGIFFLVSAVLSFAVPFYKRSHTNIIPAKMTSLECIEEGNEE</sequence>
<feature type="transmembrane region" description="Helical" evidence="3">
    <location>
        <begin position="609"/>
        <end position="633"/>
    </location>
</feature>
<dbReference type="PANTHER" id="PTHR11360:SF286">
    <property type="entry name" value="GH22266P"/>
    <property type="match status" value="1"/>
</dbReference>
<dbReference type="GO" id="GO:0016020">
    <property type="term" value="C:membrane"/>
    <property type="evidence" value="ECO:0007669"/>
    <property type="project" value="UniProtKB-SubCell"/>
</dbReference>
<feature type="transmembrane region" description="Helical" evidence="3">
    <location>
        <begin position="454"/>
        <end position="477"/>
    </location>
</feature>
<feature type="transmembrane region" description="Helical" evidence="3">
    <location>
        <begin position="40"/>
        <end position="60"/>
    </location>
</feature>
<keyword evidence="3" id="KW-0472">Membrane</keyword>
<dbReference type="InterPro" id="IPR036259">
    <property type="entry name" value="MFS_trans_sf"/>
</dbReference>
<feature type="region of interest" description="Disordered" evidence="2">
    <location>
        <begin position="300"/>
        <end position="367"/>
    </location>
</feature>
<dbReference type="InterPro" id="IPR011701">
    <property type="entry name" value="MFS"/>
</dbReference>
<feature type="transmembrane region" description="Helical" evidence="3">
    <location>
        <begin position="109"/>
        <end position="127"/>
    </location>
</feature>
<evidence type="ECO:0000259" key="4">
    <source>
        <dbReference type="PROSITE" id="PS50850"/>
    </source>
</evidence>
<dbReference type="PROSITE" id="PS50850">
    <property type="entry name" value="MFS"/>
    <property type="match status" value="1"/>
</dbReference>
<name>A0A1B6DMD7_9HEMI</name>
<dbReference type="FunFam" id="1.20.1250.20:FF:000271">
    <property type="entry name" value="Monocarboxylate transporter"/>
    <property type="match status" value="1"/>
</dbReference>
<proteinExistence type="predicted"/>
<feature type="transmembrane region" description="Helical" evidence="3">
    <location>
        <begin position="581"/>
        <end position="603"/>
    </location>
</feature>
<keyword evidence="3" id="KW-1133">Transmembrane helix</keyword>
<dbReference type="SUPFAM" id="SSF103473">
    <property type="entry name" value="MFS general substrate transporter"/>
    <property type="match status" value="1"/>
</dbReference>
<feature type="transmembrane region" description="Helical" evidence="3">
    <location>
        <begin position="80"/>
        <end position="102"/>
    </location>
</feature>
<feature type="region of interest" description="Disordered" evidence="2">
    <location>
        <begin position="1"/>
        <end position="32"/>
    </location>
</feature>
<evidence type="ECO:0000256" key="2">
    <source>
        <dbReference type="SAM" id="MobiDB-lite"/>
    </source>
</evidence>
<protein>
    <recommendedName>
        <fullName evidence="4">Major facilitator superfamily (MFS) profile domain-containing protein</fullName>
    </recommendedName>
</protein>
<evidence type="ECO:0000256" key="3">
    <source>
        <dbReference type="SAM" id="Phobius"/>
    </source>
</evidence>
<feature type="transmembrane region" description="Helical" evidence="3">
    <location>
        <begin position="520"/>
        <end position="539"/>
    </location>
</feature>
<accession>A0A1B6DMD7</accession>
<dbReference type="CDD" id="cd17352">
    <property type="entry name" value="MFS_MCT_SLC16"/>
    <property type="match status" value="1"/>
</dbReference>
<feature type="transmembrane region" description="Helical" evidence="3">
    <location>
        <begin position="545"/>
        <end position="569"/>
    </location>
</feature>
<keyword evidence="3" id="KW-0812">Transmembrane</keyword>
<evidence type="ECO:0000313" key="5">
    <source>
        <dbReference type="EMBL" id="JAS26780.1"/>
    </source>
</evidence>
<dbReference type="EMBL" id="GEDC01010518">
    <property type="protein sequence ID" value="JAS26780.1"/>
    <property type="molecule type" value="Transcribed_RNA"/>
</dbReference>
<reference evidence="5" key="1">
    <citation type="submission" date="2015-12" db="EMBL/GenBank/DDBJ databases">
        <title>De novo transcriptome assembly of four potential Pierce s Disease insect vectors from Arizona vineyards.</title>
        <authorList>
            <person name="Tassone E.E."/>
        </authorList>
    </citation>
    <scope>NUCLEOTIDE SEQUENCE</scope>
</reference>
<evidence type="ECO:0000256" key="1">
    <source>
        <dbReference type="ARBA" id="ARBA00004141"/>
    </source>
</evidence>
<feature type="domain" description="Major facilitator superfamily (MFS) profile" evidence="4">
    <location>
        <begin position="40"/>
        <end position="635"/>
    </location>
</feature>
<organism evidence="5">
    <name type="scientific">Clastoptera arizonana</name>
    <name type="common">Arizona spittle bug</name>
    <dbReference type="NCBI Taxonomy" id="38151"/>
    <lineage>
        <taxon>Eukaryota</taxon>
        <taxon>Metazoa</taxon>
        <taxon>Ecdysozoa</taxon>
        <taxon>Arthropoda</taxon>
        <taxon>Hexapoda</taxon>
        <taxon>Insecta</taxon>
        <taxon>Pterygota</taxon>
        <taxon>Neoptera</taxon>
        <taxon>Paraneoptera</taxon>
        <taxon>Hemiptera</taxon>
        <taxon>Auchenorrhyncha</taxon>
        <taxon>Cercopoidea</taxon>
        <taxon>Clastopteridae</taxon>
        <taxon>Clastoptera</taxon>
    </lineage>
</organism>
<dbReference type="GO" id="GO:0008028">
    <property type="term" value="F:monocarboxylic acid transmembrane transporter activity"/>
    <property type="evidence" value="ECO:0007669"/>
    <property type="project" value="TreeGrafter"/>
</dbReference>
<dbReference type="PANTHER" id="PTHR11360">
    <property type="entry name" value="MONOCARBOXYLATE TRANSPORTER"/>
    <property type="match status" value="1"/>
</dbReference>
<feature type="transmembrane region" description="Helical" evidence="3">
    <location>
        <begin position="167"/>
        <end position="187"/>
    </location>
</feature>
<feature type="transmembrane region" description="Helical" evidence="3">
    <location>
        <begin position="199"/>
        <end position="217"/>
    </location>
</feature>
<dbReference type="AlphaFoldDB" id="A0A1B6DMD7"/>
<dbReference type="InterPro" id="IPR020846">
    <property type="entry name" value="MFS_dom"/>
</dbReference>
<dbReference type="Pfam" id="PF07690">
    <property type="entry name" value="MFS_1"/>
    <property type="match status" value="2"/>
</dbReference>
<comment type="subcellular location">
    <subcellularLocation>
        <location evidence="1">Membrane</location>
        <topology evidence="1">Multi-pass membrane protein</topology>
    </subcellularLocation>
</comment>
<dbReference type="Gene3D" id="1.20.1250.20">
    <property type="entry name" value="MFS general substrate transporter like domains"/>
    <property type="match status" value="2"/>
</dbReference>